<comment type="caution">
    <text evidence="3">The sequence shown here is derived from an EMBL/GenBank/DDBJ whole genome shotgun (WGS) entry which is preliminary data.</text>
</comment>
<evidence type="ECO:0000256" key="1">
    <source>
        <dbReference type="ARBA" id="ARBA00008791"/>
    </source>
</evidence>
<reference evidence="3 4" key="1">
    <citation type="submission" date="2013-08" db="EMBL/GenBank/DDBJ databases">
        <authorList>
            <person name="Weinstock G."/>
            <person name="Sodergren E."/>
            <person name="Wylie T."/>
            <person name="Fulton L."/>
            <person name="Fulton R."/>
            <person name="Fronick C."/>
            <person name="O'Laughlin M."/>
            <person name="Godfrey J."/>
            <person name="Miner T."/>
            <person name="Herter B."/>
            <person name="Appelbaum E."/>
            <person name="Cordes M."/>
            <person name="Lek S."/>
            <person name="Wollam A."/>
            <person name="Pepin K.H."/>
            <person name="Palsikar V.B."/>
            <person name="Mitreva M."/>
            <person name="Wilson R.K."/>
        </authorList>
    </citation>
    <scope>NUCLEOTIDE SEQUENCE [LARGE SCALE GENOMIC DNA]</scope>
    <source>
        <strain evidence="3 4">ATCC 700627</strain>
    </source>
</reference>
<dbReference type="SUPFAM" id="SSF52402">
    <property type="entry name" value="Adenine nucleotide alpha hydrolases-like"/>
    <property type="match status" value="1"/>
</dbReference>
<gene>
    <name evidence="3" type="ORF">HMPREF1983_01288</name>
</gene>
<accession>U2RTM3</accession>
<dbReference type="InterPro" id="IPR014729">
    <property type="entry name" value="Rossmann-like_a/b/a_fold"/>
</dbReference>
<comment type="similarity">
    <text evidence="1">Belongs to the universal stress protein A family.</text>
</comment>
<name>U2RTM3_9BACL</name>
<dbReference type="InterPro" id="IPR006015">
    <property type="entry name" value="Universal_stress_UspA"/>
</dbReference>
<dbReference type="PRINTS" id="PR01438">
    <property type="entry name" value="UNVRSLSTRESS"/>
</dbReference>
<protein>
    <submittedName>
        <fullName evidence="3">Universal stress family protein</fullName>
    </submittedName>
</protein>
<organism evidence="3 4">
    <name type="scientific">Gemella bergeri ATCC 700627</name>
    <dbReference type="NCBI Taxonomy" id="1321820"/>
    <lineage>
        <taxon>Bacteria</taxon>
        <taxon>Bacillati</taxon>
        <taxon>Bacillota</taxon>
        <taxon>Bacilli</taxon>
        <taxon>Bacillales</taxon>
        <taxon>Gemellaceae</taxon>
        <taxon>Gemella</taxon>
    </lineage>
</organism>
<feature type="domain" description="UspA" evidence="2">
    <location>
        <begin position="5"/>
        <end position="143"/>
    </location>
</feature>
<evidence type="ECO:0000313" key="4">
    <source>
        <dbReference type="Proteomes" id="UP000016637"/>
    </source>
</evidence>
<dbReference type="InterPro" id="IPR006016">
    <property type="entry name" value="UspA"/>
</dbReference>
<dbReference type="Pfam" id="PF00582">
    <property type="entry name" value="Usp"/>
    <property type="match status" value="1"/>
</dbReference>
<dbReference type="PANTHER" id="PTHR46268:SF6">
    <property type="entry name" value="UNIVERSAL STRESS PROTEIN UP12"/>
    <property type="match status" value="1"/>
</dbReference>
<dbReference type="HOGENOM" id="CLU_049301_16_0_9"/>
<dbReference type="EMBL" id="AWVP01000079">
    <property type="protein sequence ID" value="ERK56908.1"/>
    <property type="molecule type" value="Genomic_DNA"/>
</dbReference>
<dbReference type="PATRIC" id="fig|1321820.3.peg.1248"/>
<proteinExistence type="inferred from homology"/>
<keyword evidence="4" id="KW-1185">Reference proteome</keyword>
<dbReference type="eggNOG" id="COG0589">
    <property type="taxonomic scope" value="Bacteria"/>
</dbReference>
<dbReference type="PANTHER" id="PTHR46268">
    <property type="entry name" value="STRESS RESPONSE PROTEIN NHAX"/>
    <property type="match status" value="1"/>
</dbReference>
<evidence type="ECO:0000313" key="3">
    <source>
        <dbReference type="EMBL" id="ERK56908.1"/>
    </source>
</evidence>
<evidence type="ECO:0000259" key="2">
    <source>
        <dbReference type="Pfam" id="PF00582"/>
    </source>
</evidence>
<dbReference type="Proteomes" id="UP000016637">
    <property type="component" value="Unassembled WGS sequence"/>
</dbReference>
<sequence>MENNYSNILVAVDGSYLAEWAFENAVSIAKKNNGSHLFIVSVVDKTISSTNSLGNNYITKHLEFAEKLVNSYATAAKKHRIAATGIAVVGIPKIVITEDILEKYNIDLIVCGSSGLTGLKRVLIGSVSEGIVRYANCDVIVIKHYSIPENYTAKIISELSDK</sequence>
<dbReference type="RefSeq" id="WP_021752484.1">
    <property type="nucleotide sequence ID" value="NZ_KI271806.1"/>
</dbReference>
<dbReference type="CDD" id="cd00293">
    <property type="entry name" value="USP-like"/>
    <property type="match status" value="1"/>
</dbReference>
<dbReference type="Gene3D" id="3.40.50.620">
    <property type="entry name" value="HUPs"/>
    <property type="match status" value="1"/>
</dbReference>
<dbReference type="AlphaFoldDB" id="U2RTM3"/>